<protein>
    <submittedName>
        <fullName evidence="2">Uncharacterized protein</fullName>
    </submittedName>
</protein>
<keyword evidence="1" id="KW-0175">Coiled coil</keyword>
<organism evidence="2 3">
    <name type="scientific">Apostasia shenzhenica</name>
    <dbReference type="NCBI Taxonomy" id="1088818"/>
    <lineage>
        <taxon>Eukaryota</taxon>
        <taxon>Viridiplantae</taxon>
        <taxon>Streptophyta</taxon>
        <taxon>Embryophyta</taxon>
        <taxon>Tracheophyta</taxon>
        <taxon>Spermatophyta</taxon>
        <taxon>Magnoliopsida</taxon>
        <taxon>Liliopsida</taxon>
        <taxon>Asparagales</taxon>
        <taxon>Orchidaceae</taxon>
        <taxon>Apostasioideae</taxon>
        <taxon>Apostasia</taxon>
    </lineage>
</organism>
<reference evidence="2 3" key="1">
    <citation type="journal article" date="2017" name="Nature">
        <title>The Apostasia genome and the evolution of orchids.</title>
        <authorList>
            <person name="Zhang G.Q."/>
            <person name="Liu K.W."/>
            <person name="Li Z."/>
            <person name="Lohaus R."/>
            <person name="Hsiao Y.Y."/>
            <person name="Niu S.C."/>
            <person name="Wang J.Y."/>
            <person name="Lin Y.C."/>
            <person name="Xu Q."/>
            <person name="Chen L.J."/>
            <person name="Yoshida K."/>
            <person name="Fujiwara S."/>
            <person name="Wang Z.W."/>
            <person name="Zhang Y.Q."/>
            <person name="Mitsuda N."/>
            <person name="Wang M."/>
            <person name="Liu G.H."/>
            <person name="Pecoraro L."/>
            <person name="Huang H.X."/>
            <person name="Xiao X.J."/>
            <person name="Lin M."/>
            <person name="Wu X.Y."/>
            <person name="Wu W.L."/>
            <person name="Chen Y.Y."/>
            <person name="Chang S.B."/>
            <person name="Sakamoto S."/>
            <person name="Ohme-Takagi M."/>
            <person name="Yagi M."/>
            <person name="Zeng S.J."/>
            <person name="Shen C.Y."/>
            <person name="Yeh C.M."/>
            <person name="Luo Y.B."/>
            <person name="Tsai W.C."/>
            <person name="Van de Peer Y."/>
            <person name="Liu Z.J."/>
        </authorList>
    </citation>
    <scope>NUCLEOTIDE SEQUENCE [LARGE SCALE GENOMIC DNA]</scope>
    <source>
        <strain evidence="3">cv. Shenzhen</strain>
        <tissue evidence="2">Stem</tissue>
    </source>
</reference>
<gene>
    <name evidence="2" type="ORF">AXF42_Ash015104</name>
</gene>
<sequence>MGGVTKEKGETLLAAPSTRFGETWGALGDRLSEIRRVEEKILGNTSEALGVVKTLKGKEDVEARYLREVRELEGALSQATKRSLTDQREQLGKLYQMEDRLASLAQINMEWANKSEIARDEFSRNLASVSQAHSTHVKDLQRRIKDLDDDREALREERRRLREELTEAREALSGVKEAAFEACRREVVLKTEVCSLRALVENSSGWRSRRMEDLEETVKIVSASPVGRQVQNQAAFDVLLQALVDAGTLNQESIRDPAVLPFCGSKGPGRFFEVGSCPSDETPPSRSYVGWGSWPSLRGTSGESLVTPLEARWLG</sequence>
<feature type="coiled-coil region" evidence="1">
    <location>
        <begin position="137"/>
        <end position="178"/>
    </location>
</feature>
<keyword evidence="3" id="KW-1185">Reference proteome</keyword>
<dbReference type="EMBL" id="KZ451919">
    <property type="protein sequence ID" value="PKA62219.1"/>
    <property type="molecule type" value="Genomic_DNA"/>
</dbReference>
<evidence type="ECO:0000256" key="1">
    <source>
        <dbReference type="SAM" id="Coils"/>
    </source>
</evidence>
<dbReference type="AlphaFoldDB" id="A0A2I0B353"/>
<dbReference type="Proteomes" id="UP000236161">
    <property type="component" value="Unassembled WGS sequence"/>
</dbReference>
<evidence type="ECO:0000313" key="2">
    <source>
        <dbReference type="EMBL" id="PKA62219.1"/>
    </source>
</evidence>
<accession>A0A2I0B353</accession>
<proteinExistence type="predicted"/>
<name>A0A2I0B353_9ASPA</name>
<evidence type="ECO:0000313" key="3">
    <source>
        <dbReference type="Proteomes" id="UP000236161"/>
    </source>
</evidence>